<keyword evidence="4" id="KW-1185">Reference proteome</keyword>
<feature type="transmembrane region" description="Helical" evidence="1">
    <location>
        <begin position="65"/>
        <end position="84"/>
    </location>
</feature>
<keyword evidence="1" id="KW-0472">Membrane</keyword>
<proteinExistence type="predicted"/>
<evidence type="ECO:0000313" key="4">
    <source>
        <dbReference type="Proteomes" id="UP000800235"/>
    </source>
</evidence>
<sequence length="227" mass="25685">MVMLFVILLLLTLTSILALSFKAISSFTYSDQTNHGTSISASGVFYNDTRVLAEYPQTITQTAKFSTYISSSINIMLCVAAGLATAWSFKKGPIMISRKQHQITFAAVVVNFLITFAAFVVAFVVHLLSDHFDTNFYIHQNQSSVYQGRFDLETWTCETQNFYPTFGFGDSNILGRQCHLEMGARWLSLVQMVTCAIVSILLLLNWEGKQSVMCERSHRREEIWDLD</sequence>
<feature type="signal peptide" evidence="2">
    <location>
        <begin position="1"/>
        <end position="18"/>
    </location>
</feature>
<gene>
    <name evidence="3" type="ORF">EJ08DRAFT_662486</name>
</gene>
<evidence type="ECO:0000313" key="3">
    <source>
        <dbReference type="EMBL" id="KAF2428266.1"/>
    </source>
</evidence>
<feature type="transmembrane region" description="Helical" evidence="1">
    <location>
        <begin position="105"/>
        <end position="128"/>
    </location>
</feature>
<keyword evidence="1" id="KW-1133">Transmembrane helix</keyword>
<keyword evidence="1" id="KW-0812">Transmembrane</keyword>
<dbReference type="EMBL" id="MU007055">
    <property type="protein sequence ID" value="KAF2428266.1"/>
    <property type="molecule type" value="Genomic_DNA"/>
</dbReference>
<evidence type="ECO:0000256" key="1">
    <source>
        <dbReference type="SAM" id="Phobius"/>
    </source>
</evidence>
<feature type="transmembrane region" description="Helical" evidence="1">
    <location>
        <begin position="186"/>
        <end position="206"/>
    </location>
</feature>
<evidence type="ECO:0000256" key="2">
    <source>
        <dbReference type="SAM" id="SignalP"/>
    </source>
</evidence>
<dbReference type="AlphaFoldDB" id="A0A9P4TVS4"/>
<name>A0A9P4TVS4_9PEZI</name>
<protein>
    <submittedName>
        <fullName evidence="3">Uncharacterized protein</fullName>
    </submittedName>
</protein>
<comment type="caution">
    <text evidence="3">The sequence shown here is derived from an EMBL/GenBank/DDBJ whole genome shotgun (WGS) entry which is preliminary data.</text>
</comment>
<organism evidence="3 4">
    <name type="scientific">Tothia fuscella</name>
    <dbReference type="NCBI Taxonomy" id="1048955"/>
    <lineage>
        <taxon>Eukaryota</taxon>
        <taxon>Fungi</taxon>
        <taxon>Dikarya</taxon>
        <taxon>Ascomycota</taxon>
        <taxon>Pezizomycotina</taxon>
        <taxon>Dothideomycetes</taxon>
        <taxon>Pleosporomycetidae</taxon>
        <taxon>Venturiales</taxon>
        <taxon>Cylindrosympodiaceae</taxon>
        <taxon>Tothia</taxon>
    </lineage>
</organism>
<accession>A0A9P4TVS4</accession>
<feature type="chain" id="PRO_5040348306" evidence="2">
    <location>
        <begin position="19"/>
        <end position="227"/>
    </location>
</feature>
<keyword evidence="2" id="KW-0732">Signal</keyword>
<reference evidence="3" key="1">
    <citation type="journal article" date="2020" name="Stud. Mycol.">
        <title>101 Dothideomycetes genomes: a test case for predicting lifestyles and emergence of pathogens.</title>
        <authorList>
            <person name="Haridas S."/>
            <person name="Albert R."/>
            <person name="Binder M."/>
            <person name="Bloem J."/>
            <person name="Labutti K."/>
            <person name="Salamov A."/>
            <person name="Andreopoulos B."/>
            <person name="Baker S."/>
            <person name="Barry K."/>
            <person name="Bills G."/>
            <person name="Bluhm B."/>
            <person name="Cannon C."/>
            <person name="Castanera R."/>
            <person name="Culley D."/>
            <person name="Daum C."/>
            <person name="Ezra D."/>
            <person name="Gonzalez J."/>
            <person name="Henrissat B."/>
            <person name="Kuo A."/>
            <person name="Liang C."/>
            <person name="Lipzen A."/>
            <person name="Lutzoni F."/>
            <person name="Magnuson J."/>
            <person name="Mondo S."/>
            <person name="Nolan M."/>
            <person name="Ohm R."/>
            <person name="Pangilinan J."/>
            <person name="Park H.-J."/>
            <person name="Ramirez L."/>
            <person name="Alfaro M."/>
            <person name="Sun H."/>
            <person name="Tritt A."/>
            <person name="Yoshinaga Y."/>
            <person name="Zwiers L.-H."/>
            <person name="Turgeon B."/>
            <person name="Goodwin S."/>
            <person name="Spatafora J."/>
            <person name="Crous P."/>
            <person name="Grigoriev I."/>
        </authorList>
    </citation>
    <scope>NUCLEOTIDE SEQUENCE</scope>
    <source>
        <strain evidence="3">CBS 130266</strain>
    </source>
</reference>
<dbReference type="Proteomes" id="UP000800235">
    <property type="component" value="Unassembled WGS sequence"/>
</dbReference>